<evidence type="ECO:0000256" key="1">
    <source>
        <dbReference type="ARBA" id="ARBA00001957"/>
    </source>
</evidence>
<dbReference type="GO" id="GO:0009366">
    <property type="term" value="C:enterobactin synthetase complex"/>
    <property type="evidence" value="ECO:0007669"/>
    <property type="project" value="TreeGrafter"/>
</dbReference>
<dbReference type="InterPro" id="IPR001242">
    <property type="entry name" value="Condensation_dom"/>
</dbReference>
<dbReference type="Pfam" id="PF13193">
    <property type="entry name" value="AMP-binding_C"/>
    <property type="match status" value="3"/>
</dbReference>
<dbReference type="PROSITE" id="PS50075">
    <property type="entry name" value="CARRIER"/>
    <property type="match status" value="3"/>
</dbReference>
<dbReference type="Gene3D" id="3.30.300.30">
    <property type="match status" value="3"/>
</dbReference>
<dbReference type="FunFam" id="3.30.300.30:FF:000010">
    <property type="entry name" value="Enterobactin synthetase component F"/>
    <property type="match status" value="2"/>
</dbReference>
<dbReference type="Gene3D" id="2.30.38.10">
    <property type="entry name" value="Luciferase, Domain 3"/>
    <property type="match status" value="3"/>
</dbReference>
<dbReference type="GO" id="GO:0043041">
    <property type="term" value="P:amino acid activation for nonribosomal peptide biosynthetic process"/>
    <property type="evidence" value="ECO:0007669"/>
    <property type="project" value="TreeGrafter"/>
</dbReference>
<reference evidence="7 8" key="1">
    <citation type="submission" date="2020-11" db="EMBL/GenBank/DDBJ databases">
        <title>Pseudomonas fulva producing VIM-24.</title>
        <authorList>
            <person name="Liu S."/>
        </authorList>
    </citation>
    <scope>NUCLEOTIDE SEQUENCE [LARGE SCALE GENOMIC DNA]</scope>
    <source>
        <strain evidence="7 8">ZDHY414</strain>
    </source>
</reference>
<dbReference type="SUPFAM" id="SSF56801">
    <property type="entry name" value="Acetyl-CoA synthetase-like"/>
    <property type="match status" value="3"/>
</dbReference>
<dbReference type="SUPFAM" id="SSF47336">
    <property type="entry name" value="ACP-like"/>
    <property type="match status" value="3"/>
</dbReference>
<dbReference type="Pfam" id="PF00501">
    <property type="entry name" value="AMP-binding"/>
    <property type="match status" value="3"/>
</dbReference>
<comment type="similarity">
    <text evidence="2">Belongs to the ATP-dependent AMP-binding enzyme family.</text>
</comment>
<dbReference type="FunFam" id="3.40.50.12780:FF:000012">
    <property type="entry name" value="Non-ribosomal peptide synthetase"/>
    <property type="match status" value="2"/>
</dbReference>
<evidence type="ECO:0000256" key="4">
    <source>
        <dbReference type="ARBA" id="ARBA00022553"/>
    </source>
</evidence>
<dbReference type="InterPro" id="IPR023213">
    <property type="entry name" value="CAT-like_dom_sf"/>
</dbReference>
<dbReference type="InterPro" id="IPR000873">
    <property type="entry name" value="AMP-dep_synth/lig_dom"/>
</dbReference>
<dbReference type="FunFam" id="3.40.50.980:FF:000002">
    <property type="entry name" value="Enterobactin synthetase component F"/>
    <property type="match status" value="2"/>
</dbReference>
<dbReference type="GO" id="GO:0031177">
    <property type="term" value="F:phosphopantetheine binding"/>
    <property type="evidence" value="ECO:0007669"/>
    <property type="project" value="InterPro"/>
</dbReference>
<dbReference type="InterPro" id="IPR006162">
    <property type="entry name" value="Ppantetheine_attach_site"/>
</dbReference>
<dbReference type="Gene3D" id="3.30.559.30">
    <property type="entry name" value="Nonribosomal peptide synthetase, condensation domain"/>
    <property type="match status" value="3"/>
</dbReference>
<dbReference type="InterPro" id="IPR020806">
    <property type="entry name" value="PKS_PP-bd"/>
</dbReference>
<dbReference type="InterPro" id="IPR020845">
    <property type="entry name" value="AMP-binding_CS"/>
</dbReference>
<dbReference type="FunFam" id="3.30.559.30:FF:000001">
    <property type="entry name" value="Non-ribosomal peptide synthetase"/>
    <property type="match status" value="1"/>
</dbReference>
<dbReference type="InterPro" id="IPR010071">
    <property type="entry name" value="AA_adenyl_dom"/>
</dbReference>
<gene>
    <name evidence="7" type="ORF">IZU98_14825</name>
</gene>
<feature type="domain" description="Carrier" evidence="6">
    <location>
        <begin position="2062"/>
        <end position="2137"/>
    </location>
</feature>
<dbReference type="NCBIfam" id="NF003417">
    <property type="entry name" value="PRK04813.1"/>
    <property type="match status" value="3"/>
</dbReference>
<sequence>MNADKSLKLARRFIELPVDKRHLFLDGLRAEGIDFSQFPIAADVQVPDRDALSYAQQRMWFLWQLDPRSGAYNLPSAVRLSGPLDEAALEQAFACLVARHQTLRTVFAEGEDGQARQVAAKYPMHVAKHSLVDLDADAQARGVRELAEHEAQQPFDLAVGPLMRVTLLRLGAQEHVLLLTLHHIVSDGWSMNVLIDEFVQAYQAFAAGLEPALPALPVQYMDYALWQRKWLEAGEQARQLGYWREQLGDEQPLLELATDFPRPAVASQRGQRHELVIDPALADQLRALARQHNVTLFMVLLAAFNVLLYRHTGQTDLRIGVPVANRNRAEVEGLIGLFVNTQVLRTCLHGHQSVASLLAAVKQTTAGAQAHQDLPFEQLVEALDLDRSLSHNPLFQVMYNHLPNVADIEVMTVGEGLELRPLEASSRPTPFDLTLTTFERGGRLHASLTYASELFEPATIARMAGHWLQLLQAMSEDADQQLDQLPLLDAHQTAFLQQQATGPQAPAAPSALEMFEAQVQRVPDALALTFAGQCLSYAELDARANALALQLVELGVGAQVCVGLAAGRSLEMVIGLLAVWKAGAAYVPLDPAFPAQRLAYMIEDSRVGVLLTQQAVQASLPHIAGVTTLLLDPARPEMSAQGPQRPVHAGELAYVIYTSGSTGTAKGVAVSHGALGNYLQGIFQTLPLQGASNMAVVSTLAADLGHTVLFGALCSGRSLHIIEQDVALDPQRFGAYMQGHGIDVLKIVPSHLEALLGADQPQQVLPARCLVLGGEACSPALIERLRALGRCDIINHYGPTETTVGVLTQNLSAADSPIVLGRPLPNTRTQVLDAGLQLQAPGSHGELYISGAGLARGYQNRPGMTAERFVPDPFGAPGARLYRTGDRVRRLPSGELAFLGRVDRQVKLRGYRIDLDEVLLALRAAPQVRDAAVLLVGEAAHAQLVAYVVYADTDAQAQLEAWLQARLPDYMLPSTYQALAVMPLTANGKLDARALPQPTQARAADAHVPAVTERQRALAGIWEQVLKVPAVGLGDNFFSLGGHSLLAVQIVSRVRRQLGLDLPLRAMFDTANLGELAQALEHCERYREQAAIAALPRSERLPASFAQQRQWLYWTLQPQSTAYHTPLAVRLQGQLDRQALQRAMDTLLARHEALRTTFVQEDGQLYQQVQPAGAVDLQWMALPDASQPQLELAVRAEITRLFDLHQGPLMRVKVIERAIDEWVLVLTLHHITSDGWSMSLLVHEFVDLYSAFSAGHTSALQPLVVQYADYAHWQRQWLDQGEMQRQQAYWVERLGGEPVVLSLPTDHPRTAQLSDRGGRLDLRLPQDLERQVRELAQAQGVTLFQLFLGTFALLLQRYSGQPDVRIGVPVNNRNSQELEAVVGFFVNTLVMRLCPQPEQSAGHWLQTVKEMTLSAQANQDLPFDRLVEVLNPQRALNHNPLFQVMYNHLSTVGATATGTSLPGLQARELVLDGGGAQFELSLETLETPQGISVALVYAADLFEAATLERMAGHWQTLLRGMVACPAQAIGELPMLAASEQHGLRTWNQTAQRYPEQYCVHRLIEQQAQRSPEATAVVFGARQLTYRQLNNAANGLARQLIDRGVGPDVLVGIAAERSLELVIGLLAILKAGGAYLPLDPDYPEERLAYMIEDSRMALLLHAPGLRLPVPEGLATLELLAPQADPVDVPNPQVDLAPEHLAYVIYTSGSTGKPKGAGNRHVALANRLYWMQQAYELTAVDRVLQKTPFSFDVSVWEFFWPLMTGAQLVVAEPGAHRDPAQLVALIEQHGISTLHFVPSMLQVFLQSPDLDGCHSLRRILCSGEALALDAQAQVFARLPKAGLYNLYGPTEAAIDVTHWTCVEEGSDSVPIGRPIANLHTYVLDAALQPVVPGVAGELYLGGVGLARGYHRRPALTAERFVASPVGNGERLYRTGDLVRYRADGVLEYLGRLDHQVKIRGQRIELGEIEARLLEVAGAGETVVVAREDAQGQHLVGYVADPYPPADLAAWQAQLKARLAEALPAYMVPSHLVWLAAMPLSPNGKLDRKALPAPDLEQARQAFQAPSTELECTVAAIWSQVLHLDQVGMADHFFDLGGHSLLATQVISRVAQELDLEVPLALLFEHSTLHAFTQAVSALQGHRAAPIAPVDRNQPLQLSFAQERQWFLWQLEPHSSAYHIPMALRLRGELDLQALEDSFNLLVQRHESLRTTFIQEQAQVRPVIHAHCRLPVPVQSVAGEDEEGTLIQAFIQAQTAQPFDLVNGPLLRIGVLKLGAQDHVLTLVQHHIVSDGWSMQVMVDEWMQSYASLTSGAQPNLAPLPVQYLDYAHWQRDWLAAGERERQLMYWREQLGDEPVVLELPTDHPRPAVQSYRGARLGLTLDTQLTTGLQQLAQQHNVTLFMLLLASFQALLQRYSGQDDIRVGVPVANRHRLETERLIGFFVNTQVLRGRFDGQLTVEALLEQVRQAALGAQQHQDLPFEQLVEALQPARSLSHNPLFQVMFTHRNLLDQQLGDGFKVPQLDVQTLSGEHHSAQFDLALDTFETPDGLGATWTFATDLFETSTLERMASHWQTLLRGMLASPWARVAELPLMDARQLDTARTWNQTAQRYPDEHCVHRLIEQQAQRSPEATAVVFGARQLTYRQLNNAANGLARQLIDRGVGPDVLVGIAAERSLELVIGLLAILKAGGAYLPLDPDYPEERLAYMIEDSRMALLLHAPGLRLPVPEGLATLELLAPQADPVDVPNPQVDLAPEHLAYVIYTSGSTGKPKGAGNRHVALANRLYWMQQAYELTAADRVLQKTPFSFDVSVWEFFWPLMTGAQLVVAEPGAHRDPAQLVALIEQHGISTLHFVPSMLQVFLQSPDLDGCHSLRRILCSGEALALDAQAQVFARLPKAGLYNLYGPTEAAIDVTHWTCVEEGSDSVPVGRPIANLHTYVLDAALQPVVPGVAGELYLGGVGLARGYHRRPALTAERFVASPVGNGERLYRTGDLVRYRADGVLEYLGRLDHQVKIRGQRIELGEIEARLLEVAEVREAVVLAQPGAAGAQLVGYVLVAGADLEGTRQALLRERLKAHLKANLPGYMVPGQWLLLEQWPLSPNGKLDRKALPLPQAAPQQQGYEAPQRPVECQLAAIWQDLLQLDKVGLNDHFFDLGGHSLLVVSLVSRIQLELGMKATAQLIFQYPTLGELARQLEREGGAVDASTLDQLESLLDEMEAV</sequence>
<dbReference type="Pfam" id="PF00550">
    <property type="entry name" value="PP-binding"/>
    <property type="match status" value="3"/>
</dbReference>
<dbReference type="InterPro" id="IPR045851">
    <property type="entry name" value="AMP-bd_C_sf"/>
</dbReference>
<protein>
    <submittedName>
        <fullName evidence="7">Amino acid adenylation domain-containing protein</fullName>
    </submittedName>
</protein>
<dbReference type="PROSITE" id="PS00455">
    <property type="entry name" value="AMP_BINDING"/>
    <property type="match status" value="3"/>
</dbReference>
<dbReference type="GO" id="GO:0005829">
    <property type="term" value="C:cytosol"/>
    <property type="evidence" value="ECO:0007669"/>
    <property type="project" value="TreeGrafter"/>
</dbReference>
<keyword evidence="3" id="KW-0596">Phosphopantetheine</keyword>
<evidence type="ECO:0000313" key="7">
    <source>
        <dbReference type="EMBL" id="QPH47675.1"/>
    </source>
</evidence>
<dbReference type="CDD" id="cd17646">
    <property type="entry name" value="A_NRPS_AB3403-like"/>
    <property type="match status" value="2"/>
</dbReference>
<dbReference type="FunFam" id="3.40.50.980:FF:000001">
    <property type="entry name" value="Non-ribosomal peptide synthetase"/>
    <property type="match status" value="3"/>
</dbReference>
<dbReference type="RefSeq" id="WP_196110069.1">
    <property type="nucleotide sequence ID" value="NZ_CP064946.1"/>
</dbReference>
<proteinExistence type="inferred from homology"/>
<dbReference type="Gene3D" id="3.40.50.980">
    <property type="match status" value="6"/>
</dbReference>
<dbReference type="SUPFAM" id="SSF52777">
    <property type="entry name" value="CoA-dependent acyltransferases"/>
    <property type="match status" value="6"/>
</dbReference>
<dbReference type="NCBIfam" id="TIGR01733">
    <property type="entry name" value="AA-adenyl-dom"/>
    <property type="match status" value="3"/>
</dbReference>
<accession>A0A7S9Q6V5</accession>
<evidence type="ECO:0000256" key="3">
    <source>
        <dbReference type="ARBA" id="ARBA00022450"/>
    </source>
</evidence>
<keyword evidence="4" id="KW-0597">Phosphoprotein</keyword>
<dbReference type="CDD" id="cd19531">
    <property type="entry name" value="LCL_NRPS-like"/>
    <property type="match status" value="3"/>
</dbReference>
<feature type="domain" description="Carrier" evidence="6">
    <location>
        <begin position="1009"/>
        <end position="1084"/>
    </location>
</feature>
<evidence type="ECO:0000313" key="8">
    <source>
        <dbReference type="Proteomes" id="UP000594430"/>
    </source>
</evidence>
<evidence type="ECO:0000259" key="6">
    <source>
        <dbReference type="PROSITE" id="PS50075"/>
    </source>
</evidence>
<dbReference type="InterPro" id="IPR009081">
    <property type="entry name" value="PP-bd_ACP"/>
</dbReference>
<dbReference type="GO" id="GO:0047527">
    <property type="term" value="F:2,3-dihydroxybenzoate-serine ligase activity"/>
    <property type="evidence" value="ECO:0007669"/>
    <property type="project" value="TreeGrafter"/>
</dbReference>
<feature type="domain" description="Carrier" evidence="6">
    <location>
        <begin position="3120"/>
        <end position="3195"/>
    </location>
</feature>
<dbReference type="Gene3D" id="3.30.559.10">
    <property type="entry name" value="Chloramphenicol acetyltransferase-like domain"/>
    <property type="match status" value="3"/>
</dbReference>
<organism evidence="7 8">
    <name type="scientific">Pseudomonas fulva</name>
    <dbReference type="NCBI Taxonomy" id="47880"/>
    <lineage>
        <taxon>Bacteria</taxon>
        <taxon>Pseudomonadati</taxon>
        <taxon>Pseudomonadota</taxon>
        <taxon>Gammaproteobacteria</taxon>
        <taxon>Pseudomonadales</taxon>
        <taxon>Pseudomonadaceae</taxon>
        <taxon>Pseudomonas</taxon>
    </lineage>
</organism>
<dbReference type="Proteomes" id="UP000594430">
    <property type="component" value="Chromosome"/>
</dbReference>
<evidence type="ECO:0000256" key="2">
    <source>
        <dbReference type="ARBA" id="ARBA00006432"/>
    </source>
</evidence>
<dbReference type="PANTHER" id="PTHR45527:SF1">
    <property type="entry name" value="FATTY ACID SYNTHASE"/>
    <property type="match status" value="1"/>
</dbReference>
<evidence type="ECO:0000256" key="5">
    <source>
        <dbReference type="ARBA" id="ARBA00022598"/>
    </source>
</evidence>
<dbReference type="InterPro" id="IPR025110">
    <property type="entry name" value="AMP-bd_C"/>
</dbReference>
<dbReference type="FunFam" id="3.30.559.10:FF:000012">
    <property type="entry name" value="Non-ribosomal peptide synthetase"/>
    <property type="match status" value="2"/>
</dbReference>
<dbReference type="Pfam" id="PF00668">
    <property type="entry name" value="Condensation"/>
    <property type="match status" value="3"/>
</dbReference>
<name>A0A7S9Q6V5_9PSED</name>
<keyword evidence="5" id="KW-0436">Ligase</keyword>
<dbReference type="GO" id="GO:0009239">
    <property type="term" value="P:enterobactin biosynthetic process"/>
    <property type="evidence" value="ECO:0007669"/>
    <property type="project" value="TreeGrafter"/>
</dbReference>
<dbReference type="SMART" id="SM00823">
    <property type="entry name" value="PKS_PP"/>
    <property type="match status" value="3"/>
</dbReference>
<dbReference type="PANTHER" id="PTHR45527">
    <property type="entry name" value="NONRIBOSOMAL PEPTIDE SYNTHETASE"/>
    <property type="match status" value="1"/>
</dbReference>
<dbReference type="FunFam" id="2.30.38.10:FF:000001">
    <property type="entry name" value="Non-ribosomal peptide synthetase PvdI"/>
    <property type="match status" value="3"/>
</dbReference>
<dbReference type="EMBL" id="CP064946">
    <property type="protein sequence ID" value="QPH47675.1"/>
    <property type="molecule type" value="Genomic_DNA"/>
</dbReference>
<dbReference type="FunFam" id="1.10.1200.10:FF:000005">
    <property type="entry name" value="Nonribosomal peptide synthetase 1"/>
    <property type="match status" value="3"/>
</dbReference>
<dbReference type="Gene3D" id="1.10.1200.10">
    <property type="entry name" value="ACP-like"/>
    <property type="match status" value="3"/>
</dbReference>
<dbReference type="PROSITE" id="PS00012">
    <property type="entry name" value="PHOSPHOPANTETHEINE"/>
    <property type="match status" value="2"/>
</dbReference>
<dbReference type="CDD" id="cd05930">
    <property type="entry name" value="A_NRPS"/>
    <property type="match status" value="1"/>
</dbReference>
<comment type="cofactor">
    <cofactor evidence="1">
        <name>pantetheine 4'-phosphate</name>
        <dbReference type="ChEBI" id="CHEBI:47942"/>
    </cofactor>
</comment>
<dbReference type="InterPro" id="IPR036736">
    <property type="entry name" value="ACP-like_sf"/>
</dbReference>